<reference evidence="2 3" key="1">
    <citation type="journal article" date="2019" name="Int. J. Syst. Evol. Microbiol.">
        <title>The Global Catalogue of Microorganisms (GCM) 10K type strain sequencing project: providing services to taxonomists for standard genome sequencing and annotation.</title>
        <authorList>
            <consortium name="The Broad Institute Genomics Platform"/>
            <consortium name="The Broad Institute Genome Sequencing Center for Infectious Disease"/>
            <person name="Wu L."/>
            <person name="Ma J."/>
        </authorList>
    </citation>
    <scope>NUCLEOTIDE SEQUENCE [LARGE SCALE GENOMIC DNA]</scope>
    <source>
        <strain evidence="2 3">JCM 13581</strain>
    </source>
</reference>
<evidence type="ECO:0000313" key="3">
    <source>
        <dbReference type="Proteomes" id="UP001501303"/>
    </source>
</evidence>
<name>A0ABN2PWU7_9ACTN</name>
<accession>A0ABN2PWU7</accession>
<proteinExistence type="predicted"/>
<dbReference type="EMBL" id="BAAAMJ010000084">
    <property type="protein sequence ID" value="GAA1935325.1"/>
    <property type="molecule type" value="Genomic_DNA"/>
</dbReference>
<keyword evidence="3" id="KW-1185">Reference proteome</keyword>
<evidence type="ECO:0000313" key="2">
    <source>
        <dbReference type="EMBL" id="GAA1935325.1"/>
    </source>
</evidence>
<dbReference type="Proteomes" id="UP001501303">
    <property type="component" value="Unassembled WGS sequence"/>
</dbReference>
<keyword evidence="1" id="KW-0812">Transmembrane</keyword>
<protein>
    <submittedName>
        <fullName evidence="2">Uncharacterized protein</fullName>
    </submittedName>
</protein>
<organism evidence="2 3">
    <name type="scientific">Streptomyces sodiiphilus</name>
    <dbReference type="NCBI Taxonomy" id="226217"/>
    <lineage>
        <taxon>Bacteria</taxon>
        <taxon>Bacillati</taxon>
        <taxon>Actinomycetota</taxon>
        <taxon>Actinomycetes</taxon>
        <taxon>Kitasatosporales</taxon>
        <taxon>Streptomycetaceae</taxon>
        <taxon>Streptomyces</taxon>
    </lineage>
</organism>
<feature type="transmembrane region" description="Helical" evidence="1">
    <location>
        <begin position="47"/>
        <end position="67"/>
    </location>
</feature>
<sequence length="113" mass="11988">MTASAGVGAEDTVGFRLNQTWTCNIRTGRNGWQIVAVSPPLKGENQIPFLIGAALIILGISMASNLAGLADRIASRNAETEEDWLIEAHKMKRLGAFAAMTGAAYIAGVLILF</sequence>
<feature type="transmembrane region" description="Helical" evidence="1">
    <location>
        <begin position="94"/>
        <end position="112"/>
    </location>
</feature>
<evidence type="ECO:0000256" key="1">
    <source>
        <dbReference type="SAM" id="Phobius"/>
    </source>
</evidence>
<gene>
    <name evidence="2" type="ORF">GCM10009716_47940</name>
</gene>
<comment type="caution">
    <text evidence="2">The sequence shown here is derived from an EMBL/GenBank/DDBJ whole genome shotgun (WGS) entry which is preliminary data.</text>
</comment>
<keyword evidence="1" id="KW-1133">Transmembrane helix</keyword>
<keyword evidence="1" id="KW-0472">Membrane</keyword>